<comment type="caution">
    <text evidence="9">The sequence shown here is derived from an EMBL/GenBank/DDBJ whole genome shotgun (WGS) entry which is preliminary data.</text>
</comment>
<evidence type="ECO:0000259" key="8">
    <source>
        <dbReference type="Pfam" id="PF13515"/>
    </source>
</evidence>
<proteinExistence type="predicted"/>
<feature type="transmembrane region" description="Helical" evidence="6">
    <location>
        <begin position="691"/>
        <end position="711"/>
    </location>
</feature>
<feature type="region of interest" description="Disordered" evidence="5">
    <location>
        <begin position="1187"/>
        <end position="1206"/>
    </location>
</feature>
<protein>
    <submittedName>
        <fullName evidence="9">Uu.00g023130.m01.CDS01</fullName>
    </submittedName>
</protein>
<dbReference type="InterPro" id="IPR049453">
    <property type="entry name" value="Memb_transporter_dom"/>
</dbReference>
<keyword evidence="4 6" id="KW-0472">Membrane</keyword>
<dbReference type="PANTHER" id="PTHR37994:SF4">
    <property type="entry name" value="ER TRANSPORTER 6TM N-TERMINAL DOMAIN-CONTAINING PROTEIN-RELATED"/>
    <property type="match status" value="1"/>
</dbReference>
<feature type="transmembrane region" description="Helical" evidence="6">
    <location>
        <begin position="792"/>
        <end position="812"/>
    </location>
</feature>
<feature type="transmembrane region" description="Helical" evidence="6">
    <location>
        <begin position="141"/>
        <end position="159"/>
    </location>
</feature>
<dbReference type="GO" id="GO:0016020">
    <property type="term" value="C:membrane"/>
    <property type="evidence" value="ECO:0007669"/>
    <property type="project" value="UniProtKB-SubCell"/>
</dbReference>
<dbReference type="InterPro" id="IPR018823">
    <property type="entry name" value="ArAE_2_N"/>
</dbReference>
<feature type="transmembrane region" description="Helical" evidence="6">
    <location>
        <begin position="717"/>
        <end position="735"/>
    </location>
</feature>
<feature type="transmembrane region" description="Helical" evidence="6">
    <location>
        <begin position="638"/>
        <end position="656"/>
    </location>
</feature>
<feature type="transmembrane region" description="Helical" evidence="6">
    <location>
        <begin position="115"/>
        <end position="134"/>
    </location>
</feature>
<organism evidence="9 10">
    <name type="scientific">Anthostomella pinea</name>
    <dbReference type="NCBI Taxonomy" id="933095"/>
    <lineage>
        <taxon>Eukaryota</taxon>
        <taxon>Fungi</taxon>
        <taxon>Dikarya</taxon>
        <taxon>Ascomycota</taxon>
        <taxon>Pezizomycotina</taxon>
        <taxon>Sordariomycetes</taxon>
        <taxon>Xylariomycetidae</taxon>
        <taxon>Xylariales</taxon>
        <taxon>Xylariaceae</taxon>
        <taxon>Anthostomella</taxon>
    </lineage>
</organism>
<gene>
    <name evidence="9" type="ORF">KHLLAP_LOCUS14662</name>
</gene>
<evidence type="ECO:0000313" key="10">
    <source>
        <dbReference type="Proteomes" id="UP001295740"/>
    </source>
</evidence>
<evidence type="ECO:0000259" key="7">
    <source>
        <dbReference type="Pfam" id="PF10337"/>
    </source>
</evidence>
<feature type="region of interest" description="Disordered" evidence="5">
    <location>
        <begin position="319"/>
        <end position="369"/>
    </location>
</feature>
<dbReference type="Proteomes" id="UP001295740">
    <property type="component" value="Unassembled WGS sequence"/>
</dbReference>
<evidence type="ECO:0000313" key="9">
    <source>
        <dbReference type="EMBL" id="CAJ2514194.1"/>
    </source>
</evidence>
<keyword evidence="3 6" id="KW-1133">Transmembrane helix</keyword>
<feature type="transmembrane region" description="Helical" evidence="6">
    <location>
        <begin position="43"/>
        <end position="62"/>
    </location>
</feature>
<feature type="domain" description="Putative ER transporter 6TM N-terminal" evidence="7">
    <location>
        <begin position="118"/>
        <end position="422"/>
    </location>
</feature>
<accession>A0AAI8YQX1</accession>
<keyword evidence="10" id="KW-1185">Reference proteome</keyword>
<dbReference type="EMBL" id="CAUWAG010000020">
    <property type="protein sequence ID" value="CAJ2514194.1"/>
    <property type="molecule type" value="Genomic_DNA"/>
</dbReference>
<evidence type="ECO:0000256" key="2">
    <source>
        <dbReference type="ARBA" id="ARBA00022692"/>
    </source>
</evidence>
<name>A0AAI8YQX1_9PEZI</name>
<feature type="compositionally biased region" description="Basic residues" evidence="5">
    <location>
        <begin position="357"/>
        <end position="368"/>
    </location>
</feature>
<reference evidence="9" key="1">
    <citation type="submission" date="2023-10" db="EMBL/GenBank/DDBJ databases">
        <authorList>
            <person name="Hackl T."/>
        </authorList>
    </citation>
    <scope>NUCLEOTIDE SEQUENCE</scope>
</reference>
<feature type="region of interest" description="Disordered" evidence="5">
    <location>
        <begin position="540"/>
        <end position="611"/>
    </location>
</feature>
<evidence type="ECO:0000256" key="6">
    <source>
        <dbReference type="SAM" id="Phobius"/>
    </source>
</evidence>
<feature type="transmembrane region" description="Helical" evidence="6">
    <location>
        <begin position="171"/>
        <end position="190"/>
    </location>
</feature>
<dbReference type="AlphaFoldDB" id="A0AAI8YQX1"/>
<feature type="compositionally biased region" description="Gly residues" evidence="5">
    <location>
        <begin position="1121"/>
        <end position="1130"/>
    </location>
</feature>
<keyword evidence="2 6" id="KW-0812">Transmembrane</keyword>
<feature type="compositionally biased region" description="Basic and acidic residues" evidence="5">
    <location>
        <begin position="540"/>
        <end position="568"/>
    </location>
</feature>
<feature type="transmembrane region" description="Helical" evidence="6">
    <location>
        <begin position="83"/>
        <end position="109"/>
    </location>
</feature>
<dbReference type="Pfam" id="PF10337">
    <property type="entry name" value="ArAE_2_N"/>
    <property type="match status" value="2"/>
</dbReference>
<evidence type="ECO:0000256" key="1">
    <source>
        <dbReference type="ARBA" id="ARBA00004141"/>
    </source>
</evidence>
<feature type="domain" description="Putative ER transporter 6TM N-terminal" evidence="7">
    <location>
        <begin position="33"/>
        <end position="99"/>
    </location>
</feature>
<sequence length="1206" mass="132926">MGVTRLKKKLQRNGQQWLTDMCLKLKRNHLWQRMLKNTICTTITLILGIIPAVVAVYGRATYLGPMASVFGHPGQRFGQMTEVLFLITLGTFVGMGWGLLGLHLSSLVYDTNVEAAWAIRAVFFTLALLLHGVLRSSTPRLFMFVFWFLLVNLTILTSKATSISTALVTQIIYPILTAIMVIILVNVTIFPEFSSAFLGTSTIETLAETMSCFQEAGDWFMSNTKELSGEATEETLSTQLRTRLVALTDQKTKLRTKLGSSKAVQAECNFELVFAVLPPRSLKPISMTLMSRLVQVTICLINACESKYALAGYGHDEDRLEETKDKDADSDDSDTDSGSGSSSESSEESDDAESQHGSKHPRKSRHRRNLELVKPVREIASGDIDLLEHIMSQVRVPAKVLLVQIQDAVHVVTSSLAYCYDVHTLPSGSPTPDGIILEEIDLRVNIFTNALSQFDLDSAIALENAAAMAYGKDSQGDITPRMETHLVSSFLISFRQAASQVMDMLKESRTLVERRQARHNHRRLYWPQISWKKWLTTGGERDGMALPENARKEARAGHGLREDKRGKDDDEANNSSETLVREKTDEETGAAVTRQPTYPEKGKIPRRKGPQKPNVTNVTWLRGLAADAFELFADSDDLAFALKMCVAAFIVTWPAFVPSLNAWYGSIRGSWASLQLILVFEVSVGTSFQGFFLRAFGVVFGCTVGFVAYEIGHGNRVALVIILVLGIIPSTYFHLGTPYVKTGIISITSMSVVGLGKHHSFISVEFWAAHLAIATVVTTNNDEAWEIYVKRLVCFLVGGAVALVIEMTLFPVRARDMLVESLASSIQQISNMEASVAAGVDSPKNINFKSQALNQSFTRAKGKAEQALSAARTFLPFTLTEPRLKGPMSPVLECTNTGEMIYVLFQIIDRMDNMLHARKAYGSSVLEEMHHAVLPYRRNVAASITLTLFAVHEALTTRLPLPQFLPSSRVAQLRYVSRVRELLVEQAAASALQSGVQTPATTGSRHGSIPLQGHALKSMTRQNFLAWNAASAGTMEIIEYLEELVDLAKLLVGVNAFRTGMLERPKFHEYAAKIRARQTALAAATAAETEQPVEKVRSKASGSGRKRRGFSFGRRPSVGATGIGSEGVLGGTLRRRQTAGARTGDAAMDSGDDGEREDAVVDDLPMSLQRVMSRRIEGRELERLGRRHTEDPKGKRALRGARTWMG</sequence>
<evidence type="ECO:0000256" key="4">
    <source>
        <dbReference type="ARBA" id="ARBA00023136"/>
    </source>
</evidence>
<dbReference type="PANTHER" id="PTHR37994">
    <property type="entry name" value="ARAE_2_N DOMAIN-CONTAINING PROTEIN-RELATED"/>
    <property type="match status" value="1"/>
</dbReference>
<feature type="region of interest" description="Disordered" evidence="5">
    <location>
        <begin position="1092"/>
        <end position="1157"/>
    </location>
</feature>
<feature type="domain" description="Integral membrane bound transporter" evidence="8">
    <location>
        <begin position="662"/>
        <end position="805"/>
    </location>
</feature>
<dbReference type="Pfam" id="PF13515">
    <property type="entry name" value="FUSC_2"/>
    <property type="match status" value="1"/>
</dbReference>
<comment type="subcellular location">
    <subcellularLocation>
        <location evidence="1">Membrane</location>
        <topology evidence="1">Multi-pass membrane protein</topology>
    </subcellularLocation>
</comment>
<evidence type="ECO:0000256" key="3">
    <source>
        <dbReference type="ARBA" id="ARBA00022989"/>
    </source>
</evidence>
<evidence type="ECO:0000256" key="5">
    <source>
        <dbReference type="SAM" id="MobiDB-lite"/>
    </source>
</evidence>
<feature type="compositionally biased region" description="Low complexity" evidence="5">
    <location>
        <begin position="1110"/>
        <end position="1119"/>
    </location>
</feature>